<proteinExistence type="predicted"/>
<organism evidence="2 3">
    <name type="scientific">Pelagibius litoralis</name>
    <dbReference type="NCBI Taxonomy" id="374515"/>
    <lineage>
        <taxon>Bacteria</taxon>
        <taxon>Pseudomonadati</taxon>
        <taxon>Pseudomonadota</taxon>
        <taxon>Alphaproteobacteria</taxon>
        <taxon>Rhodospirillales</taxon>
        <taxon>Rhodovibrionaceae</taxon>
        <taxon>Pelagibius</taxon>
    </lineage>
</organism>
<evidence type="ECO:0000259" key="1">
    <source>
        <dbReference type="Pfam" id="PF01425"/>
    </source>
</evidence>
<dbReference type="Proteomes" id="UP000761264">
    <property type="component" value="Unassembled WGS sequence"/>
</dbReference>
<dbReference type="PANTHER" id="PTHR11895">
    <property type="entry name" value="TRANSAMIDASE"/>
    <property type="match status" value="1"/>
</dbReference>
<dbReference type="Pfam" id="PF01425">
    <property type="entry name" value="Amidase"/>
    <property type="match status" value="1"/>
</dbReference>
<dbReference type="PANTHER" id="PTHR11895:SF176">
    <property type="entry name" value="AMIDASE AMID-RELATED"/>
    <property type="match status" value="1"/>
</dbReference>
<accession>A0A967EXR9</accession>
<gene>
    <name evidence="2" type="ORF">HBA54_12325</name>
</gene>
<dbReference type="EMBL" id="JAAQPH010000008">
    <property type="protein sequence ID" value="NIA69378.1"/>
    <property type="molecule type" value="Genomic_DNA"/>
</dbReference>
<dbReference type="PROSITE" id="PS00571">
    <property type="entry name" value="AMIDASES"/>
    <property type="match status" value="1"/>
</dbReference>
<dbReference type="InterPro" id="IPR000120">
    <property type="entry name" value="Amidase"/>
</dbReference>
<sequence length="455" mass="48397">MEALSAALAEERVTSEALVEVYFSRIEKLDTKLHGFVSVYPEQAMKEARASDAARVAGRAAGPLHGIPIAIKDIFDYAGHPTEAGSLALTDRKPAISATAVQRLEAAGMIVLGKTQMVEFAFGGWGTNPVKGTPWNPWDLETHRVPGGSSSGSAVAVAAGLAPAALGTDTGGSVRTPACWNGIVGMKTSSGLIGRGGVVPLCPTHDSVGPLTRSVRDAAVLLEVLAGFDPRDPATAEAPQIAPLAAIERDIDGFRLGVLGEDDLTSMEPAVRLLFDKALKDFEGLGARVEEIRLPLSIEEYLAGGGDIMSVESYKHLGHYAEPTNSPVDPVIRARILRGREISAPTYMELLETRRAAQADFLKRLDRLDALIVPGCHQVSIPVDQVDEDMPPNVFGRFVNFLDLASLSLPIGLTDAGLPAGMQVVVRRFDDPLALRIGRAFEKARGGLVQRPPEP</sequence>
<dbReference type="InterPro" id="IPR023631">
    <property type="entry name" value="Amidase_dom"/>
</dbReference>
<feature type="domain" description="Amidase" evidence="1">
    <location>
        <begin position="18"/>
        <end position="433"/>
    </location>
</feature>
<dbReference type="RefSeq" id="WP_167225024.1">
    <property type="nucleotide sequence ID" value="NZ_JAAQPH010000008.1"/>
</dbReference>
<dbReference type="GO" id="GO:0003824">
    <property type="term" value="F:catalytic activity"/>
    <property type="evidence" value="ECO:0007669"/>
    <property type="project" value="InterPro"/>
</dbReference>
<dbReference type="SUPFAM" id="SSF75304">
    <property type="entry name" value="Amidase signature (AS) enzymes"/>
    <property type="match status" value="1"/>
</dbReference>
<reference evidence="2" key="1">
    <citation type="submission" date="2020-03" db="EMBL/GenBank/DDBJ databases">
        <title>Genome of Pelagibius litoralis DSM 21314T.</title>
        <authorList>
            <person name="Wang G."/>
        </authorList>
    </citation>
    <scope>NUCLEOTIDE SEQUENCE</scope>
    <source>
        <strain evidence="2">DSM 21314</strain>
    </source>
</reference>
<name>A0A967EXR9_9PROT</name>
<dbReference type="InterPro" id="IPR036928">
    <property type="entry name" value="AS_sf"/>
</dbReference>
<evidence type="ECO:0000313" key="2">
    <source>
        <dbReference type="EMBL" id="NIA69378.1"/>
    </source>
</evidence>
<protein>
    <submittedName>
        <fullName evidence="2">Amidase</fullName>
    </submittedName>
</protein>
<dbReference type="InterPro" id="IPR020556">
    <property type="entry name" value="Amidase_CS"/>
</dbReference>
<dbReference type="AlphaFoldDB" id="A0A967EXR9"/>
<evidence type="ECO:0000313" key="3">
    <source>
        <dbReference type="Proteomes" id="UP000761264"/>
    </source>
</evidence>
<comment type="caution">
    <text evidence="2">The sequence shown here is derived from an EMBL/GenBank/DDBJ whole genome shotgun (WGS) entry which is preliminary data.</text>
</comment>
<dbReference type="Gene3D" id="3.90.1300.10">
    <property type="entry name" value="Amidase signature (AS) domain"/>
    <property type="match status" value="1"/>
</dbReference>
<keyword evidence="3" id="KW-1185">Reference proteome</keyword>